<evidence type="ECO:0000313" key="4">
    <source>
        <dbReference type="Proteomes" id="UP000305729"/>
    </source>
</evidence>
<proteinExistence type="inferred from homology"/>
<dbReference type="GO" id="GO:0016787">
    <property type="term" value="F:hydrolase activity"/>
    <property type="evidence" value="ECO:0007669"/>
    <property type="project" value="UniProtKB-KW"/>
</dbReference>
<dbReference type="InterPro" id="IPR012223">
    <property type="entry name" value="TEII"/>
</dbReference>
<feature type="domain" description="Thioesterase" evidence="2">
    <location>
        <begin position="37"/>
        <end position="257"/>
    </location>
</feature>
<dbReference type="PANTHER" id="PTHR11487:SF0">
    <property type="entry name" value="S-ACYL FATTY ACID SYNTHASE THIOESTERASE, MEDIUM CHAIN"/>
    <property type="match status" value="1"/>
</dbReference>
<protein>
    <submittedName>
        <fullName evidence="3">Alpha/beta fold hydrolase</fullName>
    </submittedName>
</protein>
<dbReference type="PANTHER" id="PTHR11487">
    <property type="entry name" value="THIOESTERASE"/>
    <property type="match status" value="1"/>
</dbReference>
<keyword evidence="3" id="KW-0378">Hydrolase</keyword>
<organism evidence="3 4">
    <name type="scientific">Pseudoalteromonas rubra</name>
    <dbReference type="NCBI Taxonomy" id="43658"/>
    <lineage>
        <taxon>Bacteria</taxon>
        <taxon>Pseudomonadati</taxon>
        <taxon>Pseudomonadota</taxon>
        <taxon>Gammaproteobacteria</taxon>
        <taxon>Alteromonadales</taxon>
        <taxon>Pseudoalteromonadaceae</taxon>
        <taxon>Pseudoalteromonas</taxon>
    </lineage>
</organism>
<dbReference type="InterPro" id="IPR029058">
    <property type="entry name" value="AB_hydrolase_fold"/>
</dbReference>
<gene>
    <name evidence="3" type="ORF">CWC22_015900</name>
</gene>
<dbReference type="Gene3D" id="3.40.50.1820">
    <property type="entry name" value="alpha/beta hydrolase"/>
    <property type="match status" value="1"/>
</dbReference>
<sequence>MNQLLFEQPTRLPAQPRPSPADQWFVGLGQNPAATLRLYAFPFAGGDVSAFYHWRNRLPEHIELVCVQLPGRGKRATEQIADSFDAYLAPLSQLIEQQNMPFAFVGYSMGALLAYAVIGHLAENGMALPQHFFALACCPPTRHTFRWQEMSDGELMNILRRSDPKWMADVSEQELQGHLSVLRPDLHQCQHFVQHGAHPEINIPITTIAGTEDQLAMPHDMAMWHRLTRQSCINHRLKGGHFFMFHTSSHALLHILSKALALPASSTRVVPFTHFNSKETYS</sequence>
<dbReference type="AlphaFoldDB" id="A0A5S3UUQ3"/>
<dbReference type="RefSeq" id="WP_125560703.1">
    <property type="nucleotide sequence ID" value="NZ_CP045429.1"/>
</dbReference>
<accession>A0A5S3UUQ3</accession>
<dbReference type="SUPFAM" id="SSF53474">
    <property type="entry name" value="alpha/beta-Hydrolases"/>
    <property type="match status" value="1"/>
</dbReference>
<comment type="similarity">
    <text evidence="1">Belongs to the thioesterase family.</text>
</comment>
<reference evidence="3 4" key="1">
    <citation type="submission" date="2019-10" db="EMBL/GenBank/DDBJ databases">
        <title>Pseudoalteromonas rubra S4059.</title>
        <authorList>
            <person name="Paulsen S."/>
            <person name="Wang X."/>
        </authorList>
    </citation>
    <scope>NUCLEOTIDE SEQUENCE [LARGE SCALE GENOMIC DNA]</scope>
    <source>
        <strain evidence="3 4">S4059</strain>
    </source>
</reference>
<name>A0A5S3UUQ3_9GAMM</name>
<evidence type="ECO:0000313" key="3">
    <source>
        <dbReference type="EMBL" id="QPB84389.1"/>
    </source>
</evidence>
<dbReference type="InterPro" id="IPR001031">
    <property type="entry name" value="Thioesterase"/>
</dbReference>
<dbReference type="EMBL" id="CP045429">
    <property type="protein sequence ID" value="QPB84389.1"/>
    <property type="molecule type" value="Genomic_DNA"/>
</dbReference>
<evidence type="ECO:0000256" key="1">
    <source>
        <dbReference type="ARBA" id="ARBA00007169"/>
    </source>
</evidence>
<evidence type="ECO:0000259" key="2">
    <source>
        <dbReference type="Pfam" id="PF00975"/>
    </source>
</evidence>
<dbReference type="GO" id="GO:0008610">
    <property type="term" value="P:lipid biosynthetic process"/>
    <property type="evidence" value="ECO:0007669"/>
    <property type="project" value="TreeGrafter"/>
</dbReference>
<dbReference type="Proteomes" id="UP000305729">
    <property type="component" value="Chromosome 1"/>
</dbReference>
<dbReference type="Pfam" id="PF00975">
    <property type="entry name" value="Thioesterase"/>
    <property type="match status" value="1"/>
</dbReference>
<dbReference type="OrthoDB" id="8480037at2"/>